<dbReference type="InterPro" id="IPR032466">
    <property type="entry name" value="Metal_Hydrolase"/>
</dbReference>
<dbReference type="RefSeq" id="WP_261495467.1">
    <property type="nucleotide sequence ID" value="NZ_JAOCQF010000001.1"/>
</dbReference>
<dbReference type="InterPro" id="IPR006680">
    <property type="entry name" value="Amidohydro-rel"/>
</dbReference>
<keyword evidence="4" id="KW-1185">Reference proteome</keyword>
<dbReference type="InterPro" id="IPR050378">
    <property type="entry name" value="Metallo-dep_Hydrolases_sf"/>
</dbReference>
<dbReference type="Gene3D" id="2.30.40.10">
    <property type="entry name" value="Urease, subunit C, domain 1"/>
    <property type="match status" value="1"/>
</dbReference>
<proteinExistence type="predicted"/>
<name>A0ABT2NQP0_9RHOB</name>
<gene>
    <name evidence="3" type="ORF">N5I32_10270</name>
</gene>
<comment type="cofactor">
    <cofactor evidence="1">
        <name>Zn(2+)</name>
        <dbReference type="ChEBI" id="CHEBI:29105"/>
    </cofactor>
</comment>
<dbReference type="Pfam" id="PF01979">
    <property type="entry name" value="Amidohydro_1"/>
    <property type="match status" value="1"/>
</dbReference>
<dbReference type="CDD" id="cd01292">
    <property type="entry name" value="metallo-dependent_hydrolases"/>
    <property type="match status" value="1"/>
</dbReference>
<accession>A0ABT2NQP0</accession>
<dbReference type="EMBL" id="JAOCQF010000001">
    <property type="protein sequence ID" value="MCT8329899.1"/>
    <property type="molecule type" value="Genomic_DNA"/>
</dbReference>
<evidence type="ECO:0000313" key="3">
    <source>
        <dbReference type="EMBL" id="MCT8329899.1"/>
    </source>
</evidence>
<dbReference type="SUPFAM" id="SSF51338">
    <property type="entry name" value="Composite domain of metallo-dependent hydrolases"/>
    <property type="match status" value="1"/>
</dbReference>
<dbReference type="SUPFAM" id="SSF51556">
    <property type="entry name" value="Metallo-dependent hydrolases"/>
    <property type="match status" value="1"/>
</dbReference>
<evidence type="ECO:0000259" key="2">
    <source>
        <dbReference type="Pfam" id="PF01979"/>
    </source>
</evidence>
<comment type="caution">
    <text evidence="3">The sequence shown here is derived from an EMBL/GenBank/DDBJ whole genome shotgun (WGS) entry which is preliminary data.</text>
</comment>
<reference evidence="4" key="1">
    <citation type="submission" date="2023-07" db="EMBL/GenBank/DDBJ databases">
        <title>Defluviimonas sediminis sp. nov., isolated from mangrove sediment.</title>
        <authorList>
            <person name="Liu L."/>
            <person name="Li J."/>
            <person name="Huang Y."/>
            <person name="Pan J."/>
            <person name="Li M."/>
        </authorList>
    </citation>
    <scope>NUCLEOTIDE SEQUENCE [LARGE SCALE GENOMIC DNA]</scope>
    <source>
        <strain evidence="4">FT324</strain>
    </source>
</reference>
<dbReference type="Proteomes" id="UP001205601">
    <property type="component" value="Unassembled WGS sequence"/>
</dbReference>
<evidence type="ECO:0000313" key="4">
    <source>
        <dbReference type="Proteomes" id="UP001205601"/>
    </source>
</evidence>
<evidence type="ECO:0000256" key="1">
    <source>
        <dbReference type="ARBA" id="ARBA00001947"/>
    </source>
</evidence>
<feature type="domain" description="Amidohydrolase-related" evidence="2">
    <location>
        <begin position="63"/>
        <end position="372"/>
    </location>
</feature>
<dbReference type="InterPro" id="IPR011059">
    <property type="entry name" value="Metal-dep_hydrolase_composite"/>
</dbReference>
<organism evidence="3 4">
    <name type="scientific">Albidovulum sediminis</name>
    <dbReference type="NCBI Taxonomy" id="3066345"/>
    <lineage>
        <taxon>Bacteria</taxon>
        <taxon>Pseudomonadati</taxon>
        <taxon>Pseudomonadota</taxon>
        <taxon>Alphaproteobacteria</taxon>
        <taxon>Rhodobacterales</taxon>
        <taxon>Paracoccaceae</taxon>
        <taxon>Albidovulum</taxon>
    </lineage>
</organism>
<dbReference type="Gene3D" id="3.20.20.140">
    <property type="entry name" value="Metal-dependent hydrolases"/>
    <property type="match status" value="1"/>
</dbReference>
<protein>
    <submittedName>
        <fullName evidence="3">Amidohydrolase family protein</fullName>
    </submittedName>
</protein>
<dbReference type="PANTHER" id="PTHR11647">
    <property type="entry name" value="HYDRANTOINASE/DIHYDROPYRIMIDINASE FAMILY MEMBER"/>
    <property type="match status" value="1"/>
</dbReference>
<dbReference type="PANTHER" id="PTHR11647:SF1">
    <property type="entry name" value="COLLAPSIN RESPONSE MEDIATOR PROTEIN"/>
    <property type="match status" value="1"/>
</dbReference>
<sequence>MEHASKKLVIRNIGLMLSGKLEQPIYDADCLVAIDGRISDWGREKDLDTEGATTLIDAQGTTLAPGLIDSHVHPVVGDYTPRQQQLHWIDSTLHGGVTTMISAGEVHMPGRPKDIVGLKAMAIASQRWYENFRPSGVKVLAGAPVIEHGMEEHDFKDLADAGVKLLGEIGLGSVKDGRTARQMVDWARKYGIQSTIHTGGPSIPGSGLIDADMVLETGTDVVGHINGGHSALPDDQIVCLCENCLKGLEIVHNGNERAALLTLNTARELGKMDQIILGTDGPAGSGVQPLGILRMVAMLSALGNVPAELAFCFATGNTARQRELDVGLIERGYAADFVLMDQAQHSGGKTILESVQLGNLPGVGMTIIDGEVRSNRSRNTPPAWKIPEVVKG</sequence>